<dbReference type="Proteomes" id="UP000673447">
    <property type="component" value="Unassembled WGS sequence"/>
</dbReference>
<evidence type="ECO:0000313" key="3">
    <source>
        <dbReference type="Proteomes" id="UP000673447"/>
    </source>
</evidence>
<dbReference type="RefSeq" id="WP_210535636.1">
    <property type="nucleotide sequence ID" value="NZ_JAGKTC010000001.1"/>
</dbReference>
<dbReference type="SUPFAM" id="SSF54427">
    <property type="entry name" value="NTF2-like"/>
    <property type="match status" value="1"/>
</dbReference>
<protein>
    <submittedName>
        <fullName evidence="2">Nuclear transport factor 2 family protein</fullName>
    </submittedName>
</protein>
<feature type="domain" description="SnoaL-like" evidence="1">
    <location>
        <begin position="11"/>
        <end position="106"/>
    </location>
</feature>
<keyword evidence="3" id="KW-1185">Reference proteome</keyword>
<evidence type="ECO:0000259" key="1">
    <source>
        <dbReference type="Pfam" id="PF12680"/>
    </source>
</evidence>
<gene>
    <name evidence="2" type="ORF">J5837_05170</name>
</gene>
<dbReference type="Pfam" id="PF12680">
    <property type="entry name" value="SnoaL_2"/>
    <property type="match status" value="1"/>
</dbReference>
<comment type="caution">
    <text evidence="2">The sequence shown here is derived from an EMBL/GenBank/DDBJ whole genome shotgun (WGS) entry which is preliminary data.</text>
</comment>
<sequence length="124" mass="13766">MTATNKDRALEFLRLVTAGEIDRAYDSYVAAGMRHHNAYFPAGAEALREAMKAAHVQQPDKIFEVKQAIAEGDRVAVHSHLRFKPEDPGLAVVHILRFEAGRIVEMWDLGMPVPAQSPNVDGLF</sequence>
<organism evidence="2 3">
    <name type="scientific">Pseudoxanthomonas helianthi</name>
    <dbReference type="NCBI Taxonomy" id="1453541"/>
    <lineage>
        <taxon>Bacteria</taxon>
        <taxon>Pseudomonadati</taxon>
        <taxon>Pseudomonadota</taxon>
        <taxon>Gammaproteobacteria</taxon>
        <taxon>Lysobacterales</taxon>
        <taxon>Lysobacteraceae</taxon>
        <taxon>Pseudoxanthomonas</taxon>
    </lineage>
</organism>
<evidence type="ECO:0000313" key="2">
    <source>
        <dbReference type="EMBL" id="MBP3983813.1"/>
    </source>
</evidence>
<reference evidence="2" key="1">
    <citation type="journal article" date="2016" name="Int. J. Syst. Evol. Microbiol.">
        <title>Pseudoxanthomonas helianthi sp. nov., isolated from roots of Jerusalem artichoke (Helianthus tuberosus).</title>
        <authorList>
            <person name="Kittiwongwattana C."/>
            <person name="Thawai C."/>
        </authorList>
    </citation>
    <scope>NUCLEOTIDE SEQUENCE</scope>
    <source>
        <strain evidence="2">110414</strain>
    </source>
</reference>
<proteinExistence type="predicted"/>
<accession>A0A940WZX0</accession>
<dbReference type="InterPro" id="IPR032710">
    <property type="entry name" value="NTF2-like_dom_sf"/>
</dbReference>
<dbReference type="InterPro" id="IPR037401">
    <property type="entry name" value="SnoaL-like"/>
</dbReference>
<name>A0A940WZX0_9GAMM</name>
<dbReference type="Gene3D" id="3.10.450.50">
    <property type="match status" value="1"/>
</dbReference>
<reference evidence="2" key="2">
    <citation type="submission" date="2021-03" db="EMBL/GenBank/DDBJ databases">
        <authorList>
            <person name="Cao W."/>
        </authorList>
    </citation>
    <scope>NUCLEOTIDE SEQUENCE</scope>
    <source>
        <strain evidence="2">110414</strain>
    </source>
</reference>
<dbReference type="EMBL" id="JAGKTC010000001">
    <property type="protein sequence ID" value="MBP3983813.1"/>
    <property type="molecule type" value="Genomic_DNA"/>
</dbReference>
<dbReference type="AlphaFoldDB" id="A0A940WZX0"/>